<dbReference type="OrthoDB" id="3227343at2759"/>
<dbReference type="InterPro" id="IPR012337">
    <property type="entry name" value="RNaseH-like_sf"/>
</dbReference>
<dbReference type="GO" id="GO:0003676">
    <property type="term" value="F:nucleic acid binding"/>
    <property type="evidence" value="ECO:0007669"/>
    <property type="project" value="InterPro"/>
</dbReference>
<organism evidence="1 2">
    <name type="scientific">Austropuccinia psidii MF-1</name>
    <dbReference type="NCBI Taxonomy" id="1389203"/>
    <lineage>
        <taxon>Eukaryota</taxon>
        <taxon>Fungi</taxon>
        <taxon>Dikarya</taxon>
        <taxon>Basidiomycota</taxon>
        <taxon>Pucciniomycotina</taxon>
        <taxon>Pucciniomycetes</taxon>
        <taxon>Pucciniales</taxon>
        <taxon>Sphaerophragmiaceae</taxon>
        <taxon>Austropuccinia</taxon>
    </lineage>
</organism>
<evidence type="ECO:0000313" key="1">
    <source>
        <dbReference type="EMBL" id="MBW0594048.1"/>
    </source>
</evidence>
<gene>
    <name evidence="1" type="ORF">O181_133763</name>
</gene>
<sequence length="248" mass="28892">MLGTKLAFSTAYHPQTDGLAERIIQTMEEIIRRFCAYGMEYKDHEGEITPTGGKRMESLTACGSLEKNILTIHPTSKDFHDMWKKTCDTTARCTDEEKEYKNQRYDKTHKEPDFKEGDQVLVSILNFNNLKVQKKMRDSFVGPFTIIGLIGKNAVEVKLTEEFSRKYPFFPNPKPQDIVEVEDYPGPVKKIIKARKIRLNGKDHRQYLTRFKNQRADEDEWLAEDAIPDGDLYLIRFRAPRRAEKSHQ</sequence>
<dbReference type="SUPFAM" id="SSF54160">
    <property type="entry name" value="Chromo domain-like"/>
    <property type="match status" value="1"/>
</dbReference>
<keyword evidence="2" id="KW-1185">Reference proteome</keyword>
<name>A0A9Q3QCV9_9BASI</name>
<comment type="caution">
    <text evidence="1">The sequence shown here is derived from an EMBL/GenBank/DDBJ whole genome shotgun (WGS) entry which is preliminary data.</text>
</comment>
<dbReference type="Proteomes" id="UP000765509">
    <property type="component" value="Unassembled WGS sequence"/>
</dbReference>
<dbReference type="InterPro" id="IPR016197">
    <property type="entry name" value="Chromo-like_dom_sf"/>
</dbReference>
<evidence type="ECO:0008006" key="3">
    <source>
        <dbReference type="Google" id="ProtNLM"/>
    </source>
</evidence>
<dbReference type="Gene3D" id="3.30.420.10">
    <property type="entry name" value="Ribonuclease H-like superfamily/Ribonuclease H"/>
    <property type="match status" value="1"/>
</dbReference>
<reference evidence="1" key="1">
    <citation type="submission" date="2021-03" db="EMBL/GenBank/DDBJ databases">
        <title>Draft genome sequence of rust myrtle Austropuccinia psidii MF-1, a brazilian biotype.</title>
        <authorList>
            <person name="Quecine M.C."/>
            <person name="Pachon D.M.R."/>
            <person name="Bonatelli M.L."/>
            <person name="Correr F.H."/>
            <person name="Franceschini L.M."/>
            <person name="Leite T.F."/>
            <person name="Margarido G.R.A."/>
            <person name="Almeida C.A."/>
            <person name="Ferrarezi J.A."/>
            <person name="Labate C.A."/>
        </authorList>
    </citation>
    <scope>NUCLEOTIDE SEQUENCE</scope>
    <source>
        <strain evidence="1">MF-1</strain>
    </source>
</reference>
<dbReference type="PANTHER" id="PTHR37984:SF5">
    <property type="entry name" value="PROTEIN NYNRIN-LIKE"/>
    <property type="match status" value="1"/>
</dbReference>
<dbReference type="SUPFAM" id="SSF53098">
    <property type="entry name" value="Ribonuclease H-like"/>
    <property type="match status" value="1"/>
</dbReference>
<accession>A0A9Q3QCV9</accession>
<dbReference type="InterPro" id="IPR050951">
    <property type="entry name" value="Retrovirus_Pol_polyprotein"/>
</dbReference>
<dbReference type="PANTHER" id="PTHR37984">
    <property type="entry name" value="PROTEIN CBG26694"/>
    <property type="match status" value="1"/>
</dbReference>
<dbReference type="AlphaFoldDB" id="A0A9Q3QCV9"/>
<dbReference type="InterPro" id="IPR036397">
    <property type="entry name" value="RNaseH_sf"/>
</dbReference>
<protein>
    <recommendedName>
        <fullName evidence="3">Integrase catalytic domain-containing protein</fullName>
    </recommendedName>
</protein>
<dbReference type="EMBL" id="AVOT02158153">
    <property type="protein sequence ID" value="MBW0594048.1"/>
    <property type="molecule type" value="Genomic_DNA"/>
</dbReference>
<proteinExistence type="predicted"/>
<evidence type="ECO:0000313" key="2">
    <source>
        <dbReference type="Proteomes" id="UP000765509"/>
    </source>
</evidence>